<dbReference type="Pfam" id="PF13432">
    <property type="entry name" value="TPR_16"/>
    <property type="match status" value="1"/>
</dbReference>
<keyword evidence="1" id="KW-0802">TPR repeat</keyword>
<dbReference type="Pfam" id="PF17128">
    <property type="entry name" value="DUF5107"/>
    <property type="match status" value="1"/>
</dbReference>
<name>A0A372IT29_9BACT</name>
<sequence>MLQKAISPERDDILQDSAAKLQLPQAPASESGPVKAWEEPVVMRTYAPGPPDRNPLFLEKRVYQGSSGRVYPLPVIDRVDTEPQDVSWRAIHLENEFVRFMVLPEIGGRIHVGLDKLNNYDFFYRQNVIKPALVGLAGPWISGGVELNWPQHHRPATFMPVETVIERDEDGSVTVWCSDHDPMSHMKGMHGLCLRSGKAYLELRVRLYNRTAETQTFLWWANVATRVHEQYQSFFPKDVHYVADHAKRAITEFPLSQGKYYGVDYGERALHGVPEEERPAHFEPDGSYPPNDLSWYANIPVPTSYMIAGSKGDFTGGYDHKYNAGLVHYANHHISPGKKQWTWGNHEFGYAWDRSLTDADGPYIELMAGVYTDNQPDFSFLAPGETKTFSQFWYPIREIGVPDLANLDAAIRVEHTGTEIRLHLQVTSERPACQVTVWIDGKSAGCWKGDLCVASPLHHTITTSASGDLEVLVEQSGKTLLRYAPNEILPADKPEVATEPPLPEDVATADELFLIGLHLEQYRHPTRSPEVYWQEALRRDAKDSRANHALGRWHLRRGESALAEQHLRTAIARLTERNPNPCDGEPHYHLGQTLSYLNRMEEAYAAFYKSTWNAAWRGPAYHRLAEIDCRNHEWNKALDHIERSLRVDADNLNARNLKTIILGKLGRGADAADLLRETSRLDPLDTFSRFLANRSLPASGQQRLDLVFDLLRAGLSEEALLVASASPVKETDGSTAMLSYAKAHILRLLRQDAESMQAYREAAETTSDYVFPGRLEELLLLEEAIHLNPMDARAPYYLGNLLYDRLRHREAITLWERAAELDPEFPIAWRNLGFGYYNELHDTRRALNAFAHARATAPEDARILFEQDQLLKRAGEPLQQRLTMLEKHRELVEKRDDLSVEMASLYNSTGQPEFALEILLSRHFQPWEGGEGQVLSQFVRANILQAQQALKQGNAKQALLFLERAWNPPQSISEARHLLMNLSMIDYWLGIAYSESGMECQSVAHLERAARQKADFQQMQVQPISEMTCWSAVALAKLGRIEESRALFRKIHDFAVELSLQTPKIDYFATSLPAMLLFEEDLQARQDITVLFLKAQALLGLGSADESRCLLLQILELDHSHTGALDLLRSLEG</sequence>
<evidence type="ECO:0000313" key="4">
    <source>
        <dbReference type="EMBL" id="RFU18107.1"/>
    </source>
</evidence>
<evidence type="ECO:0000256" key="1">
    <source>
        <dbReference type="PROSITE-ProRule" id="PRU00339"/>
    </source>
</evidence>
<keyword evidence="5" id="KW-1185">Reference proteome</keyword>
<protein>
    <submittedName>
        <fullName evidence="4">DUF5107 domain-containing protein</fullName>
    </submittedName>
</protein>
<dbReference type="PROSITE" id="PS50005">
    <property type="entry name" value="TPR"/>
    <property type="match status" value="1"/>
</dbReference>
<feature type="domain" description="DUF5107" evidence="3">
    <location>
        <begin position="69"/>
        <end position="396"/>
    </location>
</feature>
<comment type="caution">
    <text evidence="4">The sequence shown here is derived from an EMBL/GenBank/DDBJ whole genome shotgun (WGS) entry which is preliminary data.</text>
</comment>
<gene>
    <name evidence="4" type="ORF">D0Y96_00540</name>
</gene>
<dbReference type="SUPFAM" id="SSF48452">
    <property type="entry name" value="TPR-like"/>
    <property type="match status" value="3"/>
</dbReference>
<reference evidence="4 5" key="1">
    <citation type="submission" date="2018-08" db="EMBL/GenBank/DDBJ databases">
        <title>Acidipila sp. 4G-K13, an acidobacterium isolated from forest soil.</title>
        <authorList>
            <person name="Gao Z.-H."/>
            <person name="Qiu L.-H."/>
        </authorList>
    </citation>
    <scope>NUCLEOTIDE SEQUENCE [LARGE SCALE GENOMIC DNA]</scope>
    <source>
        <strain evidence="4 5">4G-K13</strain>
    </source>
</reference>
<dbReference type="PANTHER" id="PTHR12558">
    <property type="entry name" value="CELL DIVISION CYCLE 16,23,27"/>
    <property type="match status" value="1"/>
</dbReference>
<dbReference type="InterPro" id="IPR011990">
    <property type="entry name" value="TPR-like_helical_dom_sf"/>
</dbReference>
<dbReference type="EMBL" id="QVQT01000001">
    <property type="protein sequence ID" value="RFU18107.1"/>
    <property type="molecule type" value="Genomic_DNA"/>
</dbReference>
<dbReference type="PANTHER" id="PTHR12558:SF13">
    <property type="entry name" value="CELL DIVISION CYCLE PROTEIN 27 HOMOLOG"/>
    <property type="match status" value="1"/>
</dbReference>
<dbReference type="SMART" id="SM00028">
    <property type="entry name" value="TPR"/>
    <property type="match status" value="6"/>
</dbReference>
<dbReference type="InterPro" id="IPR019734">
    <property type="entry name" value="TPR_rpt"/>
</dbReference>
<dbReference type="Proteomes" id="UP000264702">
    <property type="component" value="Unassembled WGS sequence"/>
</dbReference>
<dbReference type="OrthoDB" id="174931at2"/>
<evidence type="ECO:0000259" key="3">
    <source>
        <dbReference type="Pfam" id="PF17128"/>
    </source>
</evidence>
<feature type="repeat" description="TPR" evidence="1">
    <location>
        <begin position="792"/>
        <end position="825"/>
    </location>
</feature>
<proteinExistence type="predicted"/>
<evidence type="ECO:0000313" key="5">
    <source>
        <dbReference type="Proteomes" id="UP000264702"/>
    </source>
</evidence>
<dbReference type="AlphaFoldDB" id="A0A372IT29"/>
<evidence type="ECO:0000256" key="2">
    <source>
        <dbReference type="SAM" id="MobiDB-lite"/>
    </source>
</evidence>
<dbReference type="Gene3D" id="1.25.40.10">
    <property type="entry name" value="Tetratricopeptide repeat domain"/>
    <property type="match status" value="3"/>
</dbReference>
<dbReference type="RefSeq" id="WP_117297202.1">
    <property type="nucleotide sequence ID" value="NZ_QVQT02000001.1"/>
</dbReference>
<organism evidence="4 5">
    <name type="scientific">Paracidobacterium acidisoli</name>
    <dbReference type="NCBI Taxonomy" id="2303751"/>
    <lineage>
        <taxon>Bacteria</taxon>
        <taxon>Pseudomonadati</taxon>
        <taxon>Acidobacteriota</taxon>
        <taxon>Terriglobia</taxon>
        <taxon>Terriglobales</taxon>
        <taxon>Acidobacteriaceae</taxon>
        <taxon>Paracidobacterium</taxon>
    </lineage>
</organism>
<dbReference type="InterPro" id="IPR033396">
    <property type="entry name" value="DUF5107"/>
</dbReference>
<accession>A0A372IT29</accession>
<feature type="region of interest" description="Disordered" evidence="2">
    <location>
        <begin position="1"/>
        <end position="34"/>
    </location>
</feature>